<gene>
    <name evidence="2" type="ORF">B296_00016997</name>
</gene>
<dbReference type="Proteomes" id="UP000287651">
    <property type="component" value="Unassembled WGS sequence"/>
</dbReference>
<comment type="caution">
    <text evidence="2">The sequence shown here is derived from an EMBL/GenBank/DDBJ whole genome shotgun (WGS) entry which is preliminary data.</text>
</comment>
<sequence length="75" mass="7438">MIECQAPVGCAPPQGGARPISPGQARELPTRFLAGDLALQGRVGSAPCVPESRPGLFVIVGAPTEGEPPSSSSGG</sequence>
<evidence type="ECO:0000313" key="2">
    <source>
        <dbReference type="EMBL" id="RRT45858.1"/>
    </source>
</evidence>
<organism evidence="2 3">
    <name type="scientific">Ensete ventricosum</name>
    <name type="common">Abyssinian banana</name>
    <name type="synonym">Musa ensete</name>
    <dbReference type="NCBI Taxonomy" id="4639"/>
    <lineage>
        <taxon>Eukaryota</taxon>
        <taxon>Viridiplantae</taxon>
        <taxon>Streptophyta</taxon>
        <taxon>Embryophyta</taxon>
        <taxon>Tracheophyta</taxon>
        <taxon>Spermatophyta</taxon>
        <taxon>Magnoliopsida</taxon>
        <taxon>Liliopsida</taxon>
        <taxon>Zingiberales</taxon>
        <taxon>Musaceae</taxon>
        <taxon>Ensete</taxon>
    </lineage>
</organism>
<name>A0A426Y239_ENSVE</name>
<accession>A0A426Y239</accession>
<reference evidence="2 3" key="1">
    <citation type="journal article" date="2014" name="Agronomy (Basel)">
        <title>A Draft Genome Sequence for Ensete ventricosum, the Drought-Tolerant Tree Against Hunger.</title>
        <authorList>
            <person name="Harrison J."/>
            <person name="Moore K.A."/>
            <person name="Paszkiewicz K."/>
            <person name="Jones T."/>
            <person name="Grant M."/>
            <person name="Ambacheew D."/>
            <person name="Muzemil S."/>
            <person name="Studholme D.J."/>
        </authorList>
    </citation>
    <scope>NUCLEOTIDE SEQUENCE [LARGE SCALE GENOMIC DNA]</scope>
</reference>
<evidence type="ECO:0000256" key="1">
    <source>
        <dbReference type="SAM" id="MobiDB-lite"/>
    </source>
</evidence>
<dbReference type="AlphaFoldDB" id="A0A426Y239"/>
<dbReference type="EMBL" id="AMZH03015557">
    <property type="protein sequence ID" value="RRT45858.1"/>
    <property type="molecule type" value="Genomic_DNA"/>
</dbReference>
<feature type="region of interest" description="Disordered" evidence="1">
    <location>
        <begin position="1"/>
        <end position="24"/>
    </location>
</feature>
<protein>
    <submittedName>
        <fullName evidence="2">Uncharacterized protein</fullName>
    </submittedName>
</protein>
<proteinExistence type="predicted"/>
<evidence type="ECO:0000313" key="3">
    <source>
        <dbReference type="Proteomes" id="UP000287651"/>
    </source>
</evidence>